<name>A0A7H4MYQ0_9ENTR</name>
<dbReference type="EMBL" id="UGMS01000001">
    <property type="protein sequence ID" value="STV71181.1"/>
    <property type="molecule type" value="Genomic_DNA"/>
</dbReference>
<accession>A0A7H4MYQ0</accession>
<dbReference type="AlphaFoldDB" id="A0A7H4MYQ0"/>
<protein>
    <submittedName>
        <fullName evidence="1">Uncharacterized protein</fullName>
    </submittedName>
</protein>
<comment type="caution">
    <text evidence="1">The sequence shown here is derived from an EMBL/GenBank/DDBJ whole genome shotgun (WGS) entry which is preliminary data.</text>
</comment>
<gene>
    <name evidence="1" type="ORF">NCTC11685_00113</name>
</gene>
<proteinExistence type="predicted"/>
<reference evidence="1 2" key="1">
    <citation type="submission" date="2018-06" db="EMBL/GenBank/DDBJ databases">
        <authorList>
            <consortium name="Pathogen Informatics"/>
            <person name="Doyle S."/>
        </authorList>
    </citation>
    <scope>NUCLEOTIDE SEQUENCE [LARGE SCALE GENOMIC DNA]</scope>
    <source>
        <strain evidence="1 2">NCTC11685</strain>
    </source>
</reference>
<evidence type="ECO:0000313" key="2">
    <source>
        <dbReference type="Proteomes" id="UP000254863"/>
    </source>
</evidence>
<dbReference type="Proteomes" id="UP000254863">
    <property type="component" value="Unassembled WGS sequence"/>
</dbReference>
<organism evidence="1 2">
    <name type="scientific">Klebsiella michiganensis</name>
    <dbReference type="NCBI Taxonomy" id="1134687"/>
    <lineage>
        <taxon>Bacteria</taxon>
        <taxon>Pseudomonadati</taxon>
        <taxon>Pseudomonadota</taxon>
        <taxon>Gammaproteobacteria</taxon>
        <taxon>Enterobacterales</taxon>
        <taxon>Enterobacteriaceae</taxon>
        <taxon>Klebsiella/Raoultella group</taxon>
        <taxon>Klebsiella</taxon>
    </lineage>
</organism>
<evidence type="ECO:0000313" key="1">
    <source>
        <dbReference type="EMBL" id="STV71181.1"/>
    </source>
</evidence>
<sequence length="57" mass="5965">MKELEFILKLKNKLSAPLGKAGQAVDRFANNSVKALKAGWRRAGGAVGDGENPGRGA</sequence>